<reference evidence="2" key="1">
    <citation type="submission" date="2021-03" db="EMBL/GenBank/DDBJ databases">
        <title>Draft genome sequence of rust myrtle Austropuccinia psidii MF-1, a brazilian biotype.</title>
        <authorList>
            <person name="Quecine M.C."/>
            <person name="Pachon D.M.R."/>
            <person name="Bonatelli M.L."/>
            <person name="Correr F.H."/>
            <person name="Franceschini L.M."/>
            <person name="Leite T.F."/>
            <person name="Margarido G.R.A."/>
            <person name="Almeida C.A."/>
            <person name="Ferrarezi J.A."/>
            <person name="Labate C.A."/>
        </authorList>
    </citation>
    <scope>NUCLEOTIDE SEQUENCE</scope>
    <source>
        <strain evidence="2">MF-1</strain>
    </source>
</reference>
<proteinExistence type="predicted"/>
<gene>
    <name evidence="2" type="ORF">O181_103732</name>
</gene>
<name>A0A9Q3JLQ3_9BASI</name>
<dbReference type="InterPro" id="IPR046798">
    <property type="entry name" value="2OG-FeII_Oxy_6"/>
</dbReference>
<protein>
    <recommendedName>
        <fullName evidence="1">Tet-like 2OG-Fe(II) oxygenase domain-containing protein</fullName>
    </recommendedName>
</protein>
<dbReference type="Pfam" id="PF20515">
    <property type="entry name" value="2OG-FeII_Oxy_6"/>
    <property type="match status" value="1"/>
</dbReference>
<sequence length="161" mass="18250">MNGFKNPLHVNKDALLYALGWWFQADWRTGKIQKDVLKRCTGGKLIFTNDHLCIELSKHHGLIRVVWASSTFFHYTDPEQDNKSTTLVALSAQCSEKLAKARWQESHCYYKIDEGAAIRSGIVIQSHPISKNEGIWRRVGIRGLLNNNSVVLPSTLCTRIG</sequence>
<comment type="caution">
    <text evidence="2">The sequence shown here is derived from an EMBL/GenBank/DDBJ whole genome shotgun (WGS) entry which is preliminary data.</text>
</comment>
<dbReference type="AlphaFoldDB" id="A0A9Q3JLQ3"/>
<accession>A0A9Q3JLQ3</accession>
<keyword evidence="3" id="KW-1185">Reference proteome</keyword>
<dbReference type="EMBL" id="AVOT02075176">
    <property type="protein sequence ID" value="MBW0564017.1"/>
    <property type="molecule type" value="Genomic_DNA"/>
</dbReference>
<evidence type="ECO:0000313" key="2">
    <source>
        <dbReference type="EMBL" id="MBW0564017.1"/>
    </source>
</evidence>
<organism evidence="2 3">
    <name type="scientific">Austropuccinia psidii MF-1</name>
    <dbReference type="NCBI Taxonomy" id="1389203"/>
    <lineage>
        <taxon>Eukaryota</taxon>
        <taxon>Fungi</taxon>
        <taxon>Dikarya</taxon>
        <taxon>Basidiomycota</taxon>
        <taxon>Pucciniomycotina</taxon>
        <taxon>Pucciniomycetes</taxon>
        <taxon>Pucciniales</taxon>
        <taxon>Sphaerophragmiaceae</taxon>
        <taxon>Austropuccinia</taxon>
    </lineage>
</organism>
<dbReference type="Proteomes" id="UP000765509">
    <property type="component" value="Unassembled WGS sequence"/>
</dbReference>
<evidence type="ECO:0000313" key="3">
    <source>
        <dbReference type="Proteomes" id="UP000765509"/>
    </source>
</evidence>
<feature type="domain" description="Tet-like 2OG-Fe(II) oxygenase" evidence="1">
    <location>
        <begin position="1"/>
        <end position="76"/>
    </location>
</feature>
<evidence type="ECO:0000259" key="1">
    <source>
        <dbReference type="Pfam" id="PF20515"/>
    </source>
</evidence>